<evidence type="ECO:0000313" key="4">
    <source>
        <dbReference type="EMBL" id="CAB5014177.1"/>
    </source>
</evidence>
<dbReference type="PANTHER" id="PTHR20883:SF48">
    <property type="entry name" value="ECTOINE DIOXYGENASE"/>
    <property type="match status" value="1"/>
</dbReference>
<dbReference type="InterPro" id="IPR008775">
    <property type="entry name" value="Phytyl_CoA_dOase-like"/>
</dbReference>
<dbReference type="AlphaFoldDB" id="A0A6J7APM6"/>
<dbReference type="Pfam" id="PF05721">
    <property type="entry name" value="PhyH"/>
    <property type="match status" value="1"/>
</dbReference>
<dbReference type="EMBL" id="CAFBOS010000180">
    <property type="protein sequence ID" value="CAB5014177.1"/>
    <property type="molecule type" value="Genomic_DNA"/>
</dbReference>
<dbReference type="EMBL" id="CAFBMH010000117">
    <property type="protein sequence ID" value="CAB4926515.1"/>
    <property type="molecule type" value="Genomic_DNA"/>
</dbReference>
<dbReference type="GO" id="GO:0046872">
    <property type="term" value="F:metal ion binding"/>
    <property type="evidence" value="ECO:0007669"/>
    <property type="project" value="UniProtKB-ARBA"/>
</dbReference>
<dbReference type="Gene3D" id="2.60.120.620">
    <property type="entry name" value="q2cbj1_9rhob like domain"/>
    <property type="match status" value="1"/>
</dbReference>
<name>A0A6J7APM6_9ZZZZ</name>
<evidence type="ECO:0000313" key="1">
    <source>
        <dbReference type="EMBL" id="CAB4736562.1"/>
    </source>
</evidence>
<accession>A0A6J7APM6</accession>
<sequence>MLTTSDLDRHAAAIATDGFTVLERVIEPGFIDALTSAIDRLLVDLGVSYGENAFLGEHTRRIFNLLARDPIFAAVPLHPAVLPLVERVLDHQCLLSSLTAIEMNPGQRAQPLHADDGSIALPRPHVPIVCAAIWALTDFTLDNGATHVVPGSHLTDRRPAKAERPSSAVVRAVMPKGSVIVYNGSLWHGGGDNDSDSRRIGIVVNHCAGYMRQEENQLLAVPREMAATFPRRLQEMLGYGVYRGLMGHVDKQDPGVFLDPDVETDMVWKRMR</sequence>
<dbReference type="PANTHER" id="PTHR20883">
    <property type="entry name" value="PHYTANOYL-COA DIOXYGENASE DOMAIN CONTAINING 1"/>
    <property type="match status" value="1"/>
</dbReference>
<gene>
    <name evidence="1" type="ORF">UFOPK2754_00862</name>
    <name evidence="2" type="ORF">UFOPK3139_02245</name>
    <name evidence="3" type="ORF">UFOPK3543_02401</name>
    <name evidence="4" type="ORF">UFOPK3967_02401</name>
</gene>
<reference evidence="2" key="1">
    <citation type="submission" date="2020-05" db="EMBL/GenBank/DDBJ databases">
        <authorList>
            <person name="Chiriac C."/>
            <person name="Salcher M."/>
            <person name="Ghai R."/>
            <person name="Kavagutti S V."/>
        </authorList>
    </citation>
    <scope>NUCLEOTIDE SEQUENCE</scope>
</reference>
<evidence type="ECO:0000313" key="2">
    <source>
        <dbReference type="EMBL" id="CAB4834916.1"/>
    </source>
</evidence>
<dbReference type="EMBL" id="CAFABA010000107">
    <property type="protein sequence ID" value="CAB4834916.1"/>
    <property type="molecule type" value="Genomic_DNA"/>
</dbReference>
<proteinExistence type="predicted"/>
<dbReference type="GO" id="GO:0016491">
    <property type="term" value="F:oxidoreductase activity"/>
    <property type="evidence" value="ECO:0007669"/>
    <property type="project" value="UniProtKB-ARBA"/>
</dbReference>
<organism evidence="2">
    <name type="scientific">freshwater metagenome</name>
    <dbReference type="NCBI Taxonomy" id="449393"/>
    <lineage>
        <taxon>unclassified sequences</taxon>
        <taxon>metagenomes</taxon>
        <taxon>ecological metagenomes</taxon>
    </lineage>
</organism>
<protein>
    <submittedName>
        <fullName evidence="2">Unannotated protein</fullName>
    </submittedName>
</protein>
<dbReference type="EMBL" id="CAEZYR010000023">
    <property type="protein sequence ID" value="CAB4736562.1"/>
    <property type="molecule type" value="Genomic_DNA"/>
</dbReference>
<evidence type="ECO:0000313" key="3">
    <source>
        <dbReference type="EMBL" id="CAB4926515.1"/>
    </source>
</evidence>
<dbReference type="SUPFAM" id="SSF51197">
    <property type="entry name" value="Clavaminate synthase-like"/>
    <property type="match status" value="1"/>
</dbReference>